<dbReference type="HAMAP" id="MF_02056">
    <property type="entry name" value="MetZ"/>
    <property type="match status" value="1"/>
</dbReference>
<evidence type="ECO:0000313" key="6">
    <source>
        <dbReference type="EMBL" id="RDE08207.1"/>
    </source>
</evidence>
<evidence type="ECO:0000256" key="3">
    <source>
        <dbReference type="HAMAP-Rule" id="MF_02056"/>
    </source>
</evidence>
<dbReference type="InterPro" id="IPR015424">
    <property type="entry name" value="PyrdxlP-dep_Trfase"/>
</dbReference>
<proteinExistence type="inferred from homology"/>
<dbReference type="GO" id="GO:0016765">
    <property type="term" value="F:transferase activity, transferring alkyl or aryl (other than methyl) groups"/>
    <property type="evidence" value="ECO:0007669"/>
    <property type="project" value="UniProtKB-UniRule"/>
</dbReference>
<comment type="subunit">
    <text evidence="3">Homotetramer.</text>
</comment>
<comment type="pathway">
    <text evidence="3">Amino-acid biosynthesis; L-methionine biosynthesis via de novo pathway; L-homocysteine from O-succinyl-L-homoserine: step 1/1.</text>
</comment>
<dbReference type="FunFam" id="3.90.1150.10:FF:000033">
    <property type="entry name" value="Cystathionine gamma-synthase"/>
    <property type="match status" value="1"/>
</dbReference>
<dbReference type="GO" id="GO:0019346">
    <property type="term" value="P:transsulfuration"/>
    <property type="evidence" value="ECO:0007669"/>
    <property type="project" value="InterPro"/>
</dbReference>
<dbReference type="SUPFAM" id="SSF53383">
    <property type="entry name" value="PLP-dependent transferases"/>
    <property type="match status" value="1"/>
</dbReference>
<evidence type="ECO:0000256" key="1">
    <source>
        <dbReference type="ARBA" id="ARBA00001933"/>
    </source>
</evidence>
<gene>
    <name evidence="3 6" type="primary">metZ</name>
    <name evidence="6" type="ORF">DVH29_12720</name>
</gene>
<organism evidence="6 7">
    <name type="scientific">Pelagibacterium lacus</name>
    <dbReference type="NCBI Taxonomy" id="2282655"/>
    <lineage>
        <taxon>Bacteria</taxon>
        <taxon>Pseudomonadati</taxon>
        <taxon>Pseudomonadota</taxon>
        <taxon>Alphaproteobacteria</taxon>
        <taxon>Hyphomicrobiales</taxon>
        <taxon>Devosiaceae</taxon>
        <taxon>Pelagibacterium</taxon>
    </lineage>
</organism>
<comment type="caution">
    <text evidence="6">The sequence shown here is derived from an EMBL/GenBank/DDBJ whole genome shotgun (WGS) entry which is preliminary data.</text>
</comment>
<dbReference type="Gene3D" id="3.90.1150.10">
    <property type="entry name" value="Aspartate Aminotransferase, domain 1"/>
    <property type="match status" value="1"/>
</dbReference>
<comment type="function">
    <text evidence="3">Catalyzes the formation of L-homocysteine from O-succinyl-L-homoserine (OSHS) and hydrogen sulfide.</text>
</comment>
<dbReference type="OrthoDB" id="9805807at2"/>
<dbReference type="GO" id="GO:0071266">
    <property type="term" value="P:'de novo' L-methionine biosynthetic process"/>
    <property type="evidence" value="ECO:0007669"/>
    <property type="project" value="UniProtKB-UniRule"/>
</dbReference>
<dbReference type="CDD" id="cd00614">
    <property type="entry name" value="CGS_like"/>
    <property type="match status" value="1"/>
</dbReference>
<dbReference type="GO" id="GO:0030170">
    <property type="term" value="F:pyridoxal phosphate binding"/>
    <property type="evidence" value="ECO:0007669"/>
    <property type="project" value="UniProtKB-UniRule"/>
</dbReference>
<evidence type="ECO:0000256" key="2">
    <source>
        <dbReference type="ARBA" id="ARBA00022898"/>
    </source>
</evidence>
<evidence type="ECO:0000256" key="5">
    <source>
        <dbReference type="RuleBase" id="RU362118"/>
    </source>
</evidence>
<comment type="similarity">
    <text evidence="3">Belongs to the trans-sulfuration enzymes family. MetZ subfamily.</text>
</comment>
<accession>A0A369W2L7</accession>
<keyword evidence="3" id="KW-0808">Transferase</keyword>
<dbReference type="GO" id="GO:0005737">
    <property type="term" value="C:cytoplasm"/>
    <property type="evidence" value="ECO:0007669"/>
    <property type="project" value="TreeGrafter"/>
</dbReference>
<dbReference type="InterPro" id="IPR015421">
    <property type="entry name" value="PyrdxlP-dep_Trfase_major"/>
</dbReference>
<dbReference type="GO" id="GO:0016846">
    <property type="term" value="F:carbon-sulfur lyase activity"/>
    <property type="evidence" value="ECO:0007669"/>
    <property type="project" value="TreeGrafter"/>
</dbReference>
<dbReference type="EC" id="2.5.1.-" evidence="3"/>
<keyword evidence="3" id="KW-0028">Amino-acid biosynthesis</keyword>
<keyword evidence="2 3" id="KW-0663">Pyridoxal phosphate</keyword>
<reference evidence="7" key="1">
    <citation type="submission" date="2018-07" db="EMBL/GenBank/DDBJ databases">
        <authorList>
            <person name="Liu B.-T."/>
            <person name="Du Z."/>
        </authorList>
    </citation>
    <scope>NUCLEOTIDE SEQUENCE [LARGE SCALE GENOMIC DNA]</scope>
    <source>
        <strain evidence="7">XYN52</strain>
    </source>
</reference>
<dbReference type="GO" id="GO:0071268">
    <property type="term" value="P:homocysteine biosynthetic process"/>
    <property type="evidence" value="ECO:0007669"/>
    <property type="project" value="InterPro"/>
</dbReference>
<dbReference type="RefSeq" id="WP_114646564.1">
    <property type="nucleotide sequence ID" value="NZ_QQNH01000021.1"/>
</dbReference>
<dbReference type="NCBIfam" id="TIGR01325">
    <property type="entry name" value="O_suc_HS_sulf"/>
    <property type="match status" value="1"/>
</dbReference>
<sequence>MADKSANPLFDPKARKAQTLVVHGGLERSQHGETSEAIFFNSGFVYPTSAGAEARFNGEEPGHIYSRFSNPTVEMFQQRAALLEGAELARGTATGMAAVTTAVMSQLRAGDHIVAARALFGGCRYVVETHMPRFGVASTLVDGRDPDNFARAMRPNTKVVFVETPTNPTLELVDLRAVAEIAHAHGAVLIVDNVFATPIWQKPLELGADIVTYSATKHMDGQGRAMGGVILGNRDIVGGDIHTLIRQTGPSMSPFNAWVLLKGLETLSLRVKAMTETAGRIADFLANHPKIELISYPHHKSHPQYDLARRQMSGGSTLVSFTPRGGKEAAFKLADALAIIAISNNLGDAKSIISHPATTTHERFSDAEKAEMDITPGLLRLSVGLEDADDLIADLSFALDQV</sequence>
<keyword evidence="3" id="KW-0486">Methionine biosynthesis</keyword>
<evidence type="ECO:0000313" key="7">
    <source>
        <dbReference type="Proteomes" id="UP000253759"/>
    </source>
</evidence>
<name>A0A369W2L7_9HYPH</name>
<dbReference type="PIRSF" id="PIRSF001434">
    <property type="entry name" value="CGS"/>
    <property type="match status" value="1"/>
</dbReference>
<comment type="catalytic activity">
    <reaction evidence="3">
        <text>O-succinyl-L-homoserine + hydrogen sulfide = L-homocysteine + succinate</text>
        <dbReference type="Rhea" id="RHEA:27826"/>
        <dbReference type="ChEBI" id="CHEBI:29919"/>
        <dbReference type="ChEBI" id="CHEBI:30031"/>
        <dbReference type="ChEBI" id="CHEBI:57661"/>
        <dbReference type="ChEBI" id="CHEBI:58199"/>
    </reaction>
</comment>
<dbReference type="Gene3D" id="3.40.640.10">
    <property type="entry name" value="Type I PLP-dependent aspartate aminotransferase-like (Major domain)"/>
    <property type="match status" value="1"/>
</dbReference>
<dbReference type="InterPro" id="IPR006234">
    <property type="entry name" value="O-succ-hSer_sulfhydrylase"/>
</dbReference>
<evidence type="ECO:0000256" key="4">
    <source>
        <dbReference type="PIRSR" id="PIRSR001434-2"/>
    </source>
</evidence>
<dbReference type="FunFam" id="3.40.640.10:FF:000046">
    <property type="entry name" value="Cystathionine gamma-lyase"/>
    <property type="match status" value="1"/>
</dbReference>
<dbReference type="PANTHER" id="PTHR11808:SF80">
    <property type="entry name" value="CYSTATHIONINE GAMMA-LYASE"/>
    <property type="match status" value="1"/>
</dbReference>
<dbReference type="InterPro" id="IPR000277">
    <property type="entry name" value="Cys/Met-Metab_PyrdxlP-dep_enz"/>
</dbReference>
<feature type="modified residue" description="N6-(pyridoxal phosphate)lysine" evidence="3 4">
    <location>
        <position position="217"/>
    </location>
</feature>
<dbReference type="Proteomes" id="UP000253759">
    <property type="component" value="Unassembled WGS sequence"/>
</dbReference>
<dbReference type="Pfam" id="PF01053">
    <property type="entry name" value="Cys_Met_Meta_PP"/>
    <property type="match status" value="1"/>
</dbReference>
<comment type="cofactor">
    <cofactor evidence="1 3 5">
        <name>pyridoxal 5'-phosphate</name>
        <dbReference type="ChEBI" id="CHEBI:597326"/>
    </cofactor>
</comment>
<dbReference type="PANTHER" id="PTHR11808">
    <property type="entry name" value="TRANS-SULFURATION ENZYME FAMILY MEMBER"/>
    <property type="match status" value="1"/>
</dbReference>
<dbReference type="EMBL" id="QQNH01000021">
    <property type="protein sequence ID" value="RDE08207.1"/>
    <property type="molecule type" value="Genomic_DNA"/>
</dbReference>
<dbReference type="InterPro" id="IPR015422">
    <property type="entry name" value="PyrdxlP-dep_Trfase_small"/>
</dbReference>
<dbReference type="AlphaFoldDB" id="A0A369W2L7"/>
<keyword evidence="7" id="KW-1185">Reference proteome</keyword>
<protein>
    <recommendedName>
        <fullName evidence="3">O-succinylhomoserine sulfhydrylase</fullName>
        <shortName evidence="3">OSH sulfhydrylase</shortName>
        <shortName evidence="3">OSHS sulfhydrylase</shortName>
        <ecNumber evidence="3">2.5.1.-</ecNumber>
    </recommendedName>
</protein>
<dbReference type="UniPathway" id="UPA00051">
    <property type="reaction ID" value="UER00449"/>
</dbReference>